<evidence type="ECO:0000256" key="1">
    <source>
        <dbReference type="SAM" id="MobiDB-lite"/>
    </source>
</evidence>
<dbReference type="PROSITE" id="PS51379">
    <property type="entry name" value="4FE4S_FER_2"/>
    <property type="match status" value="3"/>
</dbReference>
<dbReference type="CDD" id="cd10551">
    <property type="entry name" value="PsrB"/>
    <property type="match status" value="1"/>
</dbReference>
<dbReference type="InterPro" id="IPR030948">
    <property type="entry name" value="TAT_var_transloc_signal_dom"/>
</dbReference>
<dbReference type="Proteomes" id="UP000198598">
    <property type="component" value="Unassembled WGS sequence"/>
</dbReference>
<organism evidence="3 4">
    <name type="scientific">Spirosoma endophyticum</name>
    <dbReference type="NCBI Taxonomy" id="662367"/>
    <lineage>
        <taxon>Bacteria</taxon>
        <taxon>Pseudomonadati</taxon>
        <taxon>Bacteroidota</taxon>
        <taxon>Cytophagia</taxon>
        <taxon>Cytophagales</taxon>
        <taxon>Cytophagaceae</taxon>
        <taxon>Spirosoma</taxon>
    </lineage>
</organism>
<sequence length="1039" mass="113205">MENTSKRYWKGVEELRNDATFVKNANSEFANPDLSESSNDLEGLLGGSNTQRRDFLKVMGFGMAAVSLAACETPVHKAIPYISKPEFTFPSISDYYASTFIEGGDYTAILVETREGRPIKIEGNPSSSVSKGATTARTQASVLSLYDIDKLKGPKRGETDIDWTTADREIVNQLNSVAGKGAAVRIVTSTIISPTTKAVIADFIAKYPTAQHITYDANSVFGLIQANQASFGKAVVPTYDFSKANTIVGINADFLGTWIAPIEYMGAYAKGRKIGAIGGGKKTMSRHYQFETGLSLTGSNADYRSPIKPSQEGLVVAALYNKVAAKLGGTPIGTASVTIPHLDKAATDLANSRGKALVVSGSNDPNVQIVVNALNNLLGSYGTTIDINLPVNYRQGNDQQMNAFINEAKAGQVGAVLFFAANPVYNHPRGAELAEALPKIALSVSFADRADETASLAKYITPAPHFLECWGDAEPKQGFYSVMQPAITLIFKTRQFESSLLTWSGKSADYQAYLKSHWLSAQYPKASGFSSFEAFWVQCLNDGVFEPGKNQAATGTVTFAGNVAQAAAGITQRYKPTTGMELGLYEKVGVGTGAMANNPWLQELPDPVSKACWDNYAAISQKTAKAMGVAQNDMVTVSVNGKSIELPVLIQPGQADDTVSVAIGYGREKAGKSANGVGKNAFPFVAITDGYATYSAVNVKVEKASGKHEIAQTQTHDTVMGRRAVLQEARLAAYQKDPKAGRYEPKVQTSVGPTDPTDITLWNGYGKPNHSWGMVIDLNSCIGCGTCVVACNAENNIQVVGRQEVINRREMHWMRIDRYYSSDAEAEDYSALEVASANPEVTFQPMLCQHCSNAPCETVCPVLATTHSTEGLNQMTYNRCIGTRYCANNCPYKVRRFNWFKYHDNDNYDYHFNNDLGKMVINPDVTVRSRGVIEKCSFCVQRIQETKLTAKKERRRLLPDEVQTACAQSCPTSAIIFGDMNNPESTISKIREVEVEGRAFHVLEEINVRPQISYLTKIRNKDEEPKQNKNATQESNEVS</sequence>
<dbReference type="SUPFAM" id="SSF53706">
    <property type="entry name" value="Formate dehydrogenase/DMSO reductase, domains 1-3"/>
    <property type="match status" value="1"/>
</dbReference>
<protein>
    <submittedName>
        <fullName evidence="3">Quinol:cytochrome c oxidoreductase iron-sulfur protein</fullName>
    </submittedName>
</protein>
<gene>
    <name evidence="3" type="ORF">SAMN05216167_103259</name>
</gene>
<name>A0A1I1PM78_9BACT</name>
<dbReference type="CDD" id="cd02784">
    <property type="entry name" value="MopB_CT_PHLH"/>
    <property type="match status" value="1"/>
</dbReference>
<reference evidence="3 4" key="1">
    <citation type="submission" date="2016-10" db="EMBL/GenBank/DDBJ databases">
        <authorList>
            <person name="de Groot N.N."/>
        </authorList>
    </citation>
    <scope>NUCLEOTIDE SEQUENCE [LARGE SCALE GENOMIC DNA]</scope>
    <source>
        <strain evidence="3 4">DSM 26130</strain>
    </source>
</reference>
<keyword evidence="4" id="KW-1185">Reference proteome</keyword>
<dbReference type="AlphaFoldDB" id="A0A1I1PM78"/>
<dbReference type="InterPro" id="IPR017896">
    <property type="entry name" value="4Fe4S_Fe-S-bd"/>
</dbReference>
<dbReference type="STRING" id="662367.SAMN05216167_103259"/>
<dbReference type="Pfam" id="PF12838">
    <property type="entry name" value="Fer4_7"/>
    <property type="match status" value="1"/>
</dbReference>
<evidence type="ECO:0000259" key="2">
    <source>
        <dbReference type="PROSITE" id="PS51379"/>
    </source>
</evidence>
<dbReference type="Gene3D" id="2.40.40.20">
    <property type="match status" value="1"/>
</dbReference>
<dbReference type="InterPro" id="IPR009010">
    <property type="entry name" value="Asp_de-COase-like_dom_sf"/>
</dbReference>
<dbReference type="Gene3D" id="3.30.2070.10">
    <property type="entry name" value="Formate dehydrogenase/DMSO reductase"/>
    <property type="match status" value="1"/>
</dbReference>
<dbReference type="EMBL" id="FOLQ01000003">
    <property type="protein sequence ID" value="SFD08768.1"/>
    <property type="molecule type" value="Genomic_DNA"/>
</dbReference>
<dbReference type="NCBIfam" id="TIGR04519">
    <property type="entry name" value="MoCo_extend_TAT"/>
    <property type="match status" value="1"/>
</dbReference>
<proteinExistence type="predicted"/>
<dbReference type="OrthoDB" id="9779457at2"/>
<dbReference type="SUPFAM" id="SSF50692">
    <property type="entry name" value="ADC-like"/>
    <property type="match status" value="1"/>
</dbReference>
<dbReference type="PANTHER" id="PTHR42783">
    <property type="entry name" value="GLUTAMATE SYNTHASE [NADPH] SMALL CHAIN"/>
    <property type="match status" value="1"/>
</dbReference>
<dbReference type="Gene3D" id="3.40.50.740">
    <property type="match status" value="1"/>
</dbReference>
<feature type="domain" description="4Fe-4S ferredoxin-type" evidence="2">
    <location>
        <begin position="839"/>
        <end position="870"/>
    </location>
</feature>
<feature type="region of interest" description="Disordered" evidence="1">
    <location>
        <begin position="1019"/>
        <end position="1039"/>
    </location>
</feature>
<dbReference type="PANTHER" id="PTHR42783:SF3">
    <property type="entry name" value="GLUTAMATE SYNTHASE [NADPH] SMALL CHAIN-RELATED"/>
    <property type="match status" value="1"/>
</dbReference>
<dbReference type="SUPFAM" id="SSF54862">
    <property type="entry name" value="4Fe-4S ferredoxins"/>
    <property type="match status" value="1"/>
</dbReference>
<evidence type="ECO:0000313" key="4">
    <source>
        <dbReference type="Proteomes" id="UP000198598"/>
    </source>
</evidence>
<feature type="domain" description="4Fe-4S ferredoxin-type" evidence="2">
    <location>
        <begin position="772"/>
        <end position="802"/>
    </location>
</feature>
<evidence type="ECO:0000313" key="3">
    <source>
        <dbReference type="EMBL" id="SFD08768.1"/>
    </source>
</evidence>
<dbReference type="Gene3D" id="3.40.228.10">
    <property type="entry name" value="Dimethylsulfoxide Reductase, domain 2"/>
    <property type="match status" value="1"/>
</dbReference>
<feature type="compositionally biased region" description="Polar residues" evidence="1">
    <location>
        <begin position="1028"/>
        <end position="1039"/>
    </location>
</feature>
<dbReference type="RefSeq" id="WP_093825664.1">
    <property type="nucleotide sequence ID" value="NZ_FOLQ01000003.1"/>
</dbReference>
<dbReference type="Gene3D" id="2.20.25.90">
    <property type="entry name" value="ADC-like domains"/>
    <property type="match status" value="1"/>
</dbReference>
<dbReference type="Gene3D" id="3.30.70.20">
    <property type="match status" value="2"/>
</dbReference>
<accession>A0A1I1PM78</accession>
<feature type="domain" description="4Fe-4S ferredoxin-type" evidence="2">
    <location>
        <begin position="871"/>
        <end position="900"/>
    </location>
</feature>